<keyword evidence="2" id="KW-0732">Signal</keyword>
<evidence type="ECO:0000313" key="3">
    <source>
        <dbReference type="EMBL" id="MBQ0935734.1"/>
    </source>
</evidence>
<dbReference type="RefSeq" id="WP_210808929.1">
    <property type="nucleotide sequence ID" value="NZ_JAGQDG010000003.1"/>
</dbReference>
<feature type="signal peptide" evidence="2">
    <location>
        <begin position="1"/>
        <end position="25"/>
    </location>
</feature>
<feature type="region of interest" description="Disordered" evidence="1">
    <location>
        <begin position="139"/>
        <end position="211"/>
    </location>
</feature>
<comment type="caution">
    <text evidence="3">The sequence shown here is derived from an EMBL/GenBank/DDBJ whole genome shotgun (WGS) entry which is preliminary data.</text>
</comment>
<accession>A0ABS5DXD5</accession>
<feature type="compositionally biased region" description="Low complexity" evidence="1">
    <location>
        <begin position="154"/>
        <end position="167"/>
    </location>
</feature>
<evidence type="ECO:0000313" key="4">
    <source>
        <dbReference type="Proteomes" id="UP000672097"/>
    </source>
</evidence>
<sequence length="482" mass="49906">MRQPSSPAVLVLALLFLADPRTAGAALLDPTRPLVGGGREEAAPPKPAEALAAAAAAADAASAPAAPPSLQSLQVPRQGEATAIVDGQLLKVGGKLGSYEVTHIDAHGLMVRGPAGRERWTLAGVEVLDSRQSAASLKMGPLGDVRKPTRRPVADAAALPPDGLPRPQGAAPSPLVFPLPAPQSQPLPLPRPAQPLEQVPPSAPVPAAPTRPAVKQALADAGTWTSAAPMTVAFEPAPMAAPVRMAPAVKRSAKAGHTWTASAPQKSLRMDLDDMRRVIQMGVQTSPVAVASLAASHWQRPLDPQRYGAWAAVWGAAPAGSQRQALSLPSTSLVLARLQAPRAQPAKAPVVRYAAVAGPRPMPASVVWRQSAPAKAWQPQGVNELPGAHTSQWASAAMRPVHIAALEAKPSTPRSFAQASAKTLPRAWGAARWAQGRSTATAVAAAPVTHSYPMAMPNWRNTPPVPADNSSVTQVAYALETP</sequence>
<feature type="compositionally biased region" description="Pro residues" evidence="1">
    <location>
        <begin position="175"/>
        <end position="193"/>
    </location>
</feature>
<keyword evidence="4" id="KW-1185">Reference proteome</keyword>
<evidence type="ECO:0000256" key="1">
    <source>
        <dbReference type="SAM" id="MobiDB-lite"/>
    </source>
</evidence>
<reference evidence="3 4" key="1">
    <citation type="submission" date="2021-04" db="EMBL/GenBank/DDBJ databases">
        <title>The genome sequence of type strain Ideonella paludis KCTC 32238.</title>
        <authorList>
            <person name="Liu Y."/>
        </authorList>
    </citation>
    <scope>NUCLEOTIDE SEQUENCE [LARGE SCALE GENOMIC DNA]</scope>
    <source>
        <strain evidence="3 4">KCTC 32238</strain>
    </source>
</reference>
<name>A0ABS5DXD5_9BURK</name>
<evidence type="ECO:0000256" key="2">
    <source>
        <dbReference type="SAM" id="SignalP"/>
    </source>
</evidence>
<organism evidence="3 4">
    <name type="scientific">Ideonella paludis</name>
    <dbReference type="NCBI Taxonomy" id="1233411"/>
    <lineage>
        <taxon>Bacteria</taxon>
        <taxon>Pseudomonadati</taxon>
        <taxon>Pseudomonadota</taxon>
        <taxon>Betaproteobacteria</taxon>
        <taxon>Burkholderiales</taxon>
        <taxon>Sphaerotilaceae</taxon>
        <taxon>Ideonella</taxon>
    </lineage>
</organism>
<proteinExistence type="predicted"/>
<protein>
    <submittedName>
        <fullName evidence="3">Uncharacterized protein</fullName>
    </submittedName>
</protein>
<feature type="chain" id="PRO_5045521221" evidence="2">
    <location>
        <begin position="26"/>
        <end position="482"/>
    </location>
</feature>
<dbReference type="EMBL" id="JAGQDG010000003">
    <property type="protein sequence ID" value="MBQ0935734.1"/>
    <property type="molecule type" value="Genomic_DNA"/>
</dbReference>
<dbReference type="Proteomes" id="UP000672097">
    <property type="component" value="Unassembled WGS sequence"/>
</dbReference>
<gene>
    <name evidence="3" type="ORF">KAK11_10375</name>
</gene>